<dbReference type="GO" id="GO:0070531">
    <property type="term" value="C:BRCA1-A complex"/>
    <property type="evidence" value="ECO:0007669"/>
    <property type="project" value="TreeGrafter"/>
</dbReference>
<dbReference type="PANTHER" id="PTHR24171:SF8">
    <property type="entry name" value="BRCA1-ASSOCIATED RING DOMAIN PROTEIN 1"/>
    <property type="match status" value="1"/>
</dbReference>
<feature type="repeat" description="ANK" evidence="3">
    <location>
        <begin position="76"/>
        <end position="112"/>
    </location>
</feature>
<accession>A0AAN8K348</accession>
<dbReference type="Pfam" id="PF12796">
    <property type="entry name" value="Ank_2"/>
    <property type="match status" value="1"/>
</dbReference>
<dbReference type="PROSITE" id="PS50088">
    <property type="entry name" value="ANK_REPEAT"/>
    <property type="match status" value="2"/>
</dbReference>
<dbReference type="SUPFAM" id="SSF48403">
    <property type="entry name" value="Ankyrin repeat"/>
    <property type="match status" value="1"/>
</dbReference>
<keyword evidence="1" id="KW-0677">Repeat</keyword>
<sequence length="423" mass="47659">MSLPFTTHYIYMYCSEKIFSSNFQHLENKSSEMDLPPQAKRLVKTALHQAVLDCRLHQVRLLVSKHNVNIDSKDLNGRTALMLTCFIENEDLGYKMAKIFLEAGAFMNIKDNLGRTALGYACMNGKEKIVGKILSEDILDINEPDNDGNTPLHHSCLCGNPRIVGMLADTYLKYGLNIDRRNTLGYTALLICCKNGHYASAYVLLTKGKASPTLKDNEHYLNAGDWTKKSYQIRLVGSRDLTGQTYGNRAAQQFALSFARQSRMYHQSWIPLCQHGTHTVSQSLDSSMRLPTVYKQNTMEKNLDENLINGNDARRMLLGEINESESRRPKSDKPGSVRWAMGAPSTAKLRSLTVSNPNAHIPDMLTIFKAYSEQYQPDWRQLTPRDQKPVTTEAEMTSSKTQCVEPVVNNECILPPIGELVAM</sequence>
<evidence type="ECO:0000256" key="2">
    <source>
        <dbReference type="ARBA" id="ARBA00023043"/>
    </source>
</evidence>
<dbReference type="Gene3D" id="1.25.40.20">
    <property type="entry name" value="Ankyrin repeat-containing domain"/>
    <property type="match status" value="2"/>
</dbReference>
<feature type="repeat" description="ANK" evidence="3">
    <location>
        <begin position="147"/>
        <end position="183"/>
    </location>
</feature>
<evidence type="ECO:0000256" key="1">
    <source>
        <dbReference type="ARBA" id="ARBA00022737"/>
    </source>
</evidence>
<comment type="caution">
    <text evidence="4">The sequence shown here is derived from an EMBL/GenBank/DDBJ whole genome shotgun (WGS) entry which is preliminary data.</text>
</comment>
<dbReference type="AlphaFoldDB" id="A0AAN8K348"/>
<dbReference type="InterPro" id="IPR002110">
    <property type="entry name" value="Ankyrin_rpt"/>
</dbReference>
<dbReference type="SMART" id="SM00248">
    <property type="entry name" value="ANK"/>
    <property type="match status" value="5"/>
</dbReference>
<organism evidence="4 5">
    <name type="scientific">Patella caerulea</name>
    <name type="common">Rayed Mediterranean limpet</name>
    <dbReference type="NCBI Taxonomy" id="87958"/>
    <lineage>
        <taxon>Eukaryota</taxon>
        <taxon>Metazoa</taxon>
        <taxon>Spiralia</taxon>
        <taxon>Lophotrochozoa</taxon>
        <taxon>Mollusca</taxon>
        <taxon>Gastropoda</taxon>
        <taxon>Patellogastropoda</taxon>
        <taxon>Patelloidea</taxon>
        <taxon>Patellidae</taxon>
        <taxon>Patella</taxon>
    </lineage>
</organism>
<dbReference type="GO" id="GO:0031436">
    <property type="term" value="C:BRCA1-BARD1 complex"/>
    <property type="evidence" value="ECO:0007669"/>
    <property type="project" value="TreeGrafter"/>
</dbReference>
<name>A0AAN8K348_PATCE</name>
<reference evidence="4 5" key="1">
    <citation type="submission" date="2024-01" db="EMBL/GenBank/DDBJ databases">
        <title>The genome of the rayed Mediterranean limpet Patella caerulea (Linnaeus, 1758).</title>
        <authorList>
            <person name="Anh-Thu Weber A."/>
            <person name="Halstead-Nussloch G."/>
        </authorList>
    </citation>
    <scope>NUCLEOTIDE SEQUENCE [LARGE SCALE GENOMIC DNA]</scope>
    <source>
        <strain evidence="4">AATW-2023a</strain>
        <tissue evidence="4">Whole specimen</tissue>
    </source>
</reference>
<dbReference type="Proteomes" id="UP001347796">
    <property type="component" value="Unassembled WGS sequence"/>
</dbReference>
<keyword evidence="2 3" id="KW-0040">ANK repeat</keyword>
<evidence type="ECO:0000313" key="5">
    <source>
        <dbReference type="Proteomes" id="UP001347796"/>
    </source>
</evidence>
<proteinExistence type="predicted"/>
<evidence type="ECO:0000256" key="3">
    <source>
        <dbReference type="PROSITE-ProRule" id="PRU00023"/>
    </source>
</evidence>
<dbReference type="GO" id="GO:0004842">
    <property type="term" value="F:ubiquitin-protein transferase activity"/>
    <property type="evidence" value="ECO:0007669"/>
    <property type="project" value="TreeGrafter"/>
</dbReference>
<gene>
    <name evidence="4" type="ORF">SNE40_004533</name>
</gene>
<dbReference type="PANTHER" id="PTHR24171">
    <property type="entry name" value="ANKYRIN REPEAT DOMAIN-CONTAINING PROTEIN 39-RELATED"/>
    <property type="match status" value="1"/>
</dbReference>
<keyword evidence="5" id="KW-1185">Reference proteome</keyword>
<dbReference type="EMBL" id="JAZGQO010000003">
    <property type="protein sequence ID" value="KAK6188343.1"/>
    <property type="molecule type" value="Genomic_DNA"/>
</dbReference>
<protein>
    <submittedName>
        <fullName evidence="4">Uncharacterized protein</fullName>
    </submittedName>
</protein>
<dbReference type="InterPro" id="IPR036770">
    <property type="entry name" value="Ankyrin_rpt-contain_sf"/>
</dbReference>
<dbReference type="Pfam" id="PF00023">
    <property type="entry name" value="Ank"/>
    <property type="match status" value="1"/>
</dbReference>
<evidence type="ECO:0000313" key="4">
    <source>
        <dbReference type="EMBL" id="KAK6188343.1"/>
    </source>
</evidence>
<dbReference type="GO" id="GO:0085020">
    <property type="term" value="P:protein K6-linked ubiquitination"/>
    <property type="evidence" value="ECO:0007669"/>
    <property type="project" value="TreeGrafter"/>
</dbReference>